<reference evidence="2 3" key="1">
    <citation type="journal article" date="2024" name="Chem. Sci.">
        <title>Discovery of megapolipeptins by genome mining of a Burkholderiales bacteria collection.</title>
        <authorList>
            <person name="Paulo B.S."/>
            <person name="Recchia M.J.J."/>
            <person name="Lee S."/>
            <person name="Fergusson C.H."/>
            <person name="Romanowski S.B."/>
            <person name="Hernandez A."/>
            <person name="Krull N."/>
            <person name="Liu D.Y."/>
            <person name="Cavanagh H."/>
            <person name="Bos A."/>
            <person name="Gray C.A."/>
            <person name="Murphy B.T."/>
            <person name="Linington R.G."/>
            <person name="Eustaquio A.S."/>
        </authorList>
    </citation>
    <scope>NUCLEOTIDE SEQUENCE [LARGE SCALE GENOMIC DNA]</scope>
    <source>
        <strain evidence="2 3">RL21-008-BIB-A</strain>
    </source>
</reference>
<evidence type="ECO:0000313" key="2">
    <source>
        <dbReference type="EMBL" id="MFL9922624.1"/>
    </source>
</evidence>
<dbReference type="RefSeq" id="WP_408153499.1">
    <property type="nucleotide sequence ID" value="NZ_JAQQFM010000001.1"/>
</dbReference>
<feature type="chain" id="PRO_5045931468" description="ABC transporter" evidence="1">
    <location>
        <begin position="24"/>
        <end position="199"/>
    </location>
</feature>
<organism evidence="2 3">
    <name type="scientific">Herbaspirillum lusitanum</name>
    <dbReference type="NCBI Taxonomy" id="213312"/>
    <lineage>
        <taxon>Bacteria</taxon>
        <taxon>Pseudomonadati</taxon>
        <taxon>Pseudomonadota</taxon>
        <taxon>Betaproteobacteria</taxon>
        <taxon>Burkholderiales</taxon>
        <taxon>Oxalobacteraceae</taxon>
        <taxon>Herbaspirillum</taxon>
    </lineage>
</organism>
<keyword evidence="1" id="KW-0732">Signal</keyword>
<evidence type="ECO:0000313" key="3">
    <source>
        <dbReference type="Proteomes" id="UP001629246"/>
    </source>
</evidence>
<keyword evidence="3" id="KW-1185">Reference proteome</keyword>
<name>A0ABW9A2T6_9BURK</name>
<protein>
    <recommendedName>
        <fullName evidence="4">ABC transporter</fullName>
    </recommendedName>
</protein>
<evidence type="ECO:0008006" key="4">
    <source>
        <dbReference type="Google" id="ProtNLM"/>
    </source>
</evidence>
<dbReference type="EMBL" id="JAQQFM010000001">
    <property type="protein sequence ID" value="MFL9922624.1"/>
    <property type="molecule type" value="Genomic_DNA"/>
</dbReference>
<evidence type="ECO:0000256" key="1">
    <source>
        <dbReference type="SAM" id="SignalP"/>
    </source>
</evidence>
<proteinExistence type="predicted"/>
<comment type="caution">
    <text evidence="2">The sequence shown here is derived from an EMBL/GenBank/DDBJ whole genome shotgun (WGS) entry which is preliminary data.</text>
</comment>
<dbReference type="Proteomes" id="UP001629246">
    <property type="component" value="Unassembled WGS sequence"/>
</dbReference>
<gene>
    <name evidence="2" type="ORF">PQR62_00005</name>
</gene>
<accession>A0ABW9A2T6</accession>
<feature type="signal peptide" evidence="1">
    <location>
        <begin position="1"/>
        <end position="23"/>
    </location>
</feature>
<sequence>MNKTSIRMIMLVLAAAAGFQVQAQTAPAAPAGDQPLSMKYDAVANDIPFAPLKNACAIRMLPVVDARPNKETLGANFGAALLSGDAAAWSADALQNLSQFGFKVETIKVADGRPGLTLLPQITRAYTWQIGVKLFGTVVVKVDYLKPDGSVESKTYRASGNKINMWGADYEFMTTLNYAFNNLLRTMASDVEKRCAKQA</sequence>